<dbReference type="InterPro" id="IPR036188">
    <property type="entry name" value="FAD/NAD-bd_sf"/>
</dbReference>
<dbReference type="EMBL" id="FOBB01000012">
    <property type="protein sequence ID" value="SEN72025.1"/>
    <property type="molecule type" value="Genomic_DNA"/>
</dbReference>
<dbReference type="STRING" id="573321.SAMN04488505_11282"/>
<dbReference type="SUPFAM" id="SSF51971">
    <property type="entry name" value="Nucleotide-binding domain"/>
    <property type="match status" value="1"/>
</dbReference>
<sequence>MEKRAIIIGAGPAGLTAAYELLKRTDIKPVILEKSGDIGGISKTVNYKGNRIDIGGHRFFSKSDRVMNWWMNIMPVEENQKEAFNITYQNKSRKVDLSNETNNGAPISDPDKVMLVRPRLSRIYFLRKFFTYPIQLSIDTLRKLGLSTTIAIMFSYLKAQLSPRRPEKNLEDFMINRFGQVLYKLFFKDYTQKVWGVPCQDIPAEWGAQRIKGVSIAKAIQHAIQSATKRNAKGDILQKATETSLIEQFLYPKYGPGQLWEEVARQVESMGGTILMHHDVEHVYTNTEQSRITAIAAADNTSGKTVYLEGDYFFSTMPVKELIAAVDTGVPENVKEIAAGLQYRDFITVGILLRQLSSQDKATGEWHPLELKDTWIYIQEKEVTVGRLQIFNNWSPYMVNIPGTVWVGMEFFCNSTDAFWNKHDQDIKALAIRELEKIGLASPANVMDATVIRMEKTYPAYFGAYKNFDQVRNYTDQLKNLFLIGRNGMHKYNNSDHSMLTAMVAVDNIAAGVTDKDNIWSINTEQDYHEVARADGSDKKGKEDVKLPQSESAGIQWFFGNKGLMIGTASLIILQFLLFKLLYPFANYMPDSYYYLEAAWNNSNINIWPIGYSKFLRIVNTFFRSDTALVFTQFLFFELTIVFYVVSMGYFLKMSRKLVLILIAALMLNPMIIFISNYVSADALFTSLSLLWFTQLLWLIYRPSASFIVLHGILLLALLSVRYNALYYPIISVLVLLAARVSWSYRLACFCWIAVLLGMFIKENKSEYRSFAGSAQFAPFSGWQLASNALFMYRRLDETVRVPVTDRFKGIDDEVRHHMDSLRALRHRPDSVLGTYYLWSGPLKSHLMRDPVASQDFFKAWSSVAPMYAAYGRYLIAKYPLQYVKYFLGANFLNYFYPSPEFMSVYNLKRDSVGTLAQTWFGYNNSKVKAYSMEPKLLKYSSALKMVVEFLFILSCIGFTYYGFMKQLSKNQKVVIAIVGIVWGLNLLFSVMASPIVLRYQLFLMIIQVPIAVFFVKRITDEDQTEKTSI</sequence>
<dbReference type="Proteomes" id="UP000198984">
    <property type="component" value="Unassembled WGS sequence"/>
</dbReference>
<accession>A0A1H8IV51</accession>
<dbReference type="OrthoDB" id="9769600at2"/>
<dbReference type="GO" id="GO:0005829">
    <property type="term" value="C:cytosol"/>
    <property type="evidence" value="ECO:0007669"/>
    <property type="project" value="TreeGrafter"/>
</dbReference>
<evidence type="ECO:0000313" key="2">
    <source>
        <dbReference type="Proteomes" id="UP000198984"/>
    </source>
</evidence>
<dbReference type="Pfam" id="PF13450">
    <property type="entry name" value="NAD_binding_8"/>
    <property type="match status" value="1"/>
</dbReference>
<dbReference type="Gene3D" id="3.50.50.60">
    <property type="entry name" value="FAD/NAD(P)-binding domain"/>
    <property type="match status" value="1"/>
</dbReference>
<name>A0A1H8IV51_9BACT</name>
<dbReference type="PANTHER" id="PTHR21197:SF0">
    <property type="entry name" value="UDP-GALACTOPYRANOSE MUTASE"/>
    <property type="match status" value="1"/>
</dbReference>
<dbReference type="RefSeq" id="WP_089920901.1">
    <property type="nucleotide sequence ID" value="NZ_FOBB01000012.1"/>
</dbReference>
<dbReference type="GO" id="GO:0050660">
    <property type="term" value="F:flavin adenine dinucleotide binding"/>
    <property type="evidence" value="ECO:0007669"/>
    <property type="project" value="TreeGrafter"/>
</dbReference>
<dbReference type="GO" id="GO:0008767">
    <property type="term" value="F:UDP-galactopyranose mutase activity"/>
    <property type="evidence" value="ECO:0007669"/>
    <property type="project" value="TreeGrafter"/>
</dbReference>
<evidence type="ECO:0000313" key="1">
    <source>
        <dbReference type="EMBL" id="SEN72025.1"/>
    </source>
</evidence>
<dbReference type="AlphaFoldDB" id="A0A1H8IV51"/>
<dbReference type="NCBIfam" id="NF005546">
    <property type="entry name" value="PRK07208.1-2"/>
    <property type="match status" value="1"/>
</dbReference>
<keyword evidence="2" id="KW-1185">Reference proteome</keyword>
<dbReference type="PANTHER" id="PTHR21197">
    <property type="entry name" value="UDP-GALACTOPYRANOSE MUTASE"/>
    <property type="match status" value="1"/>
</dbReference>
<proteinExistence type="predicted"/>
<dbReference type="NCBIfam" id="NF005548">
    <property type="entry name" value="PRK07208.1-4"/>
    <property type="match status" value="1"/>
</dbReference>
<protein>
    <submittedName>
        <fullName evidence="1">Protoporphyrinogen oxidase</fullName>
    </submittedName>
</protein>
<reference evidence="1 2" key="1">
    <citation type="submission" date="2016-10" db="EMBL/GenBank/DDBJ databases">
        <authorList>
            <person name="de Groot N.N."/>
        </authorList>
    </citation>
    <scope>NUCLEOTIDE SEQUENCE [LARGE SCALE GENOMIC DNA]</scope>
    <source>
        <strain evidence="1 2">DSM 21039</strain>
    </source>
</reference>
<gene>
    <name evidence="1" type="ORF">SAMN04488505_11282</name>
</gene>
<organism evidence="1 2">
    <name type="scientific">Chitinophaga rupis</name>
    <dbReference type="NCBI Taxonomy" id="573321"/>
    <lineage>
        <taxon>Bacteria</taxon>
        <taxon>Pseudomonadati</taxon>
        <taxon>Bacteroidota</taxon>
        <taxon>Chitinophagia</taxon>
        <taxon>Chitinophagales</taxon>
        <taxon>Chitinophagaceae</taxon>
        <taxon>Chitinophaga</taxon>
    </lineage>
</organism>